<evidence type="ECO:0000313" key="2">
    <source>
        <dbReference type="EMBL" id="CAJ2514176.1"/>
    </source>
</evidence>
<feature type="compositionally biased region" description="Basic and acidic residues" evidence="1">
    <location>
        <begin position="102"/>
        <end position="113"/>
    </location>
</feature>
<feature type="compositionally biased region" description="Basic and acidic residues" evidence="1">
    <location>
        <begin position="249"/>
        <end position="260"/>
    </location>
</feature>
<feature type="compositionally biased region" description="Basic and acidic residues" evidence="1">
    <location>
        <begin position="57"/>
        <end position="67"/>
    </location>
</feature>
<feature type="compositionally biased region" description="Low complexity" evidence="1">
    <location>
        <begin position="276"/>
        <end position="292"/>
    </location>
</feature>
<feature type="compositionally biased region" description="Basic and acidic residues" evidence="1">
    <location>
        <begin position="1"/>
        <end position="21"/>
    </location>
</feature>
<reference evidence="2" key="1">
    <citation type="submission" date="2023-10" db="EMBL/GenBank/DDBJ databases">
        <authorList>
            <person name="Hackl T."/>
        </authorList>
    </citation>
    <scope>NUCLEOTIDE SEQUENCE</scope>
</reference>
<feature type="compositionally biased region" description="Polar residues" evidence="1">
    <location>
        <begin position="357"/>
        <end position="369"/>
    </location>
</feature>
<protein>
    <submittedName>
        <fullName evidence="2">Uu.00g022950.m01.CDS01</fullName>
    </submittedName>
</protein>
<gene>
    <name evidence="2" type="ORF">KHLLAP_LOCUS14644</name>
</gene>
<keyword evidence="3" id="KW-1185">Reference proteome</keyword>
<dbReference type="AlphaFoldDB" id="A0AAI8VZY8"/>
<feature type="region of interest" description="Disordered" evidence="1">
    <location>
        <begin position="1"/>
        <end position="422"/>
    </location>
</feature>
<sequence length="449" mass="46226">MGIGAKLKDAISGDKDTKHTDTTTSGHATNTYQTLGSSPAGDTSHTHGTAHTTPSTTHHDRGDHSGHGADGLTSSKNPESTHGIHPSTTSTSDAAGPGGLDRYGDQDFTHEQSRATGLRQPNVSAADAAPYDKHRHKKARSRDATGSHNTPPYWGEDAARVSGGRKDHGGMTGTGSHGLTHDERNPTHAHGTYNGVTGTSSQKYPAPGSSNAAHNDSGSYGRDHGISGAGSSGSALPHRPHDAGTGNTSHDRDHKIHEYDAPSNSEGRGHTGGAGLCAAGAGAAAGYGASEMAGRHHREGREGGHDAYASQNRGDGLTGNDHATKPGMLDPYQQPQSHAHAPLSQTQPRHGMHDPTYDNQPSAGNTQAIPGSVGGHSSDPSESRLRHGGSGPDSASIPAGPGSGAGNDMGDDHHGPGHAGAKVVHQCEHCGKDNDISRYFKKEAVYRMS</sequence>
<name>A0AAI8VZY8_9PEZI</name>
<proteinExistence type="predicted"/>
<evidence type="ECO:0000256" key="1">
    <source>
        <dbReference type="SAM" id="MobiDB-lite"/>
    </source>
</evidence>
<dbReference type="Proteomes" id="UP001295740">
    <property type="component" value="Unassembled WGS sequence"/>
</dbReference>
<feature type="compositionally biased region" description="Low complexity" evidence="1">
    <location>
        <begin position="40"/>
        <end position="56"/>
    </location>
</feature>
<dbReference type="EMBL" id="CAUWAG010000020">
    <property type="protein sequence ID" value="CAJ2514176.1"/>
    <property type="molecule type" value="Genomic_DNA"/>
</dbReference>
<comment type="caution">
    <text evidence="2">The sequence shown here is derived from an EMBL/GenBank/DDBJ whole genome shotgun (WGS) entry which is preliminary data.</text>
</comment>
<accession>A0AAI8VZY8</accession>
<feature type="compositionally biased region" description="Polar residues" evidence="1">
    <location>
        <begin position="72"/>
        <end position="93"/>
    </location>
</feature>
<feature type="compositionally biased region" description="Polar residues" evidence="1">
    <location>
        <begin position="28"/>
        <end position="37"/>
    </location>
</feature>
<evidence type="ECO:0000313" key="3">
    <source>
        <dbReference type="Proteomes" id="UP001295740"/>
    </source>
</evidence>
<feature type="compositionally biased region" description="Polar residues" evidence="1">
    <location>
        <begin position="333"/>
        <end position="348"/>
    </location>
</feature>
<feature type="compositionally biased region" description="Polar residues" evidence="1">
    <location>
        <begin position="194"/>
        <end position="218"/>
    </location>
</feature>
<organism evidence="2 3">
    <name type="scientific">Anthostomella pinea</name>
    <dbReference type="NCBI Taxonomy" id="933095"/>
    <lineage>
        <taxon>Eukaryota</taxon>
        <taxon>Fungi</taxon>
        <taxon>Dikarya</taxon>
        <taxon>Ascomycota</taxon>
        <taxon>Pezizomycotina</taxon>
        <taxon>Sordariomycetes</taxon>
        <taxon>Xylariomycetidae</taxon>
        <taxon>Xylariales</taxon>
        <taxon>Xylariaceae</taxon>
        <taxon>Anthostomella</taxon>
    </lineage>
</organism>